<feature type="transmembrane region" description="Helical" evidence="6">
    <location>
        <begin position="113"/>
        <end position="131"/>
    </location>
</feature>
<name>A0A142EIK1_9BACT</name>
<dbReference type="Pfam" id="PF01578">
    <property type="entry name" value="Cytochrom_C_asm"/>
    <property type="match status" value="1"/>
</dbReference>
<dbReference type="KEGG" id="alm:AO498_01040"/>
<evidence type="ECO:0000256" key="1">
    <source>
        <dbReference type="ARBA" id="ARBA00004141"/>
    </source>
</evidence>
<dbReference type="RefSeq" id="WP_067542506.1">
    <property type="nucleotide sequence ID" value="NZ_CP012836.1"/>
</dbReference>
<comment type="subcellular location">
    <subcellularLocation>
        <location evidence="1">Membrane</location>
        <topology evidence="1">Multi-pass membrane protein</topology>
    </subcellularLocation>
</comment>
<keyword evidence="2 6" id="KW-0812">Transmembrane</keyword>
<dbReference type="InterPro" id="IPR045062">
    <property type="entry name" value="Cyt_c_biogenesis_CcsA/CcmC"/>
</dbReference>
<feature type="domain" description="Cytochrome c assembly protein" evidence="7">
    <location>
        <begin position="10"/>
        <end position="158"/>
    </location>
</feature>
<keyword evidence="3" id="KW-0201">Cytochrome c-type biogenesis</keyword>
<protein>
    <submittedName>
        <fullName evidence="8">ABC transporter permease</fullName>
    </submittedName>
</protein>
<dbReference type="GO" id="GO:0005886">
    <property type="term" value="C:plasma membrane"/>
    <property type="evidence" value="ECO:0007669"/>
    <property type="project" value="TreeGrafter"/>
</dbReference>
<evidence type="ECO:0000313" key="9">
    <source>
        <dbReference type="Proteomes" id="UP000073816"/>
    </source>
</evidence>
<evidence type="ECO:0000256" key="3">
    <source>
        <dbReference type="ARBA" id="ARBA00022748"/>
    </source>
</evidence>
<feature type="transmembrane region" description="Helical" evidence="6">
    <location>
        <begin position="82"/>
        <end position="101"/>
    </location>
</feature>
<evidence type="ECO:0000256" key="6">
    <source>
        <dbReference type="SAM" id="Phobius"/>
    </source>
</evidence>
<accession>A0A142EIK1</accession>
<keyword evidence="5 6" id="KW-0472">Membrane</keyword>
<dbReference type="OrthoDB" id="9814290at2"/>
<reference evidence="9" key="1">
    <citation type="submission" date="2015-09" db="EMBL/GenBank/DDBJ databases">
        <title>Complete sequence of Algoriphagus sp. M8-2.</title>
        <authorList>
            <person name="Shintani M."/>
        </authorList>
    </citation>
    <scope>NUCLEOTIDE SEQUENCE [LARGE SCALE GENOMIC DNA]</scope>
    <source>
        <strain evidence="9">M8-2</strain>
    </source>
</reference>
<keyword evidence="4 6" id="KW-1133">Transmembrane helix</keyword>
<feature type="transmembrane region" description="Helical" evidence="6">
    <location>
        <begin position="40"/>
        <end position="61"/>
    </location>
</feature>
<dbReference type="InterPro" id="IPR002541">
    <property type="entry name" value="Cyt_c_assembly"/>
</dbReference>
<dbReference type="AlphaFoldDB" id="A0A142EIK1"/>
<dbReference type="STRING" id="1727163.AO498_01040"/>
<organism evidence="8 9">
    <name type="scientific">Algoriphagus sanaruensis</name>
    <dbReference type="NCBI Taxonomy" id="1727163"/>
    <lineage>
        <taxon>Bacteria</taxon>
        <taxon>Pseudomonadati</taxon>
        <taxon>Bacteroidota</taxon>
        <taxon>Cytophagia</taxon>
        <taxon>Cytophagales</taxon>
        <taxon>Cyclobacteriaceae</taxon>
        <taxon>Algoriphagus</taxon>
    </lineage>
</organism>
<dbReference type="EMBL" id="CP012836">
    <property type="protein sequence ID" value="AMQ54956.1"/>
    <property type="molecule type" value="Genomic_DNA"/>
</dbReference>
<evidence type="ECO:0000256" key="4">
    <source>
        <dbReference type="ARBA" id="ARBA00022989"/>
    </source>
</evidence>
<reference evidence="8 9" key="2">
    <citation type="journal article" date="2016" name="Genome Announc.">
        <title>Complete Genome Sequence of Algoriphagus sp. Strain M8-2, Isolated from a Brackish Lake.</title>
        <authorList>
            <person name="Muraguchi Y."/>
            <person name="Kushimoto K."/>
            <person name="Ohtsubo Y."/>
            <person name="Suzuki T."/>
            <person name="Dohra H."/>
            <person name="Kimbara K."/>
            <person name="Shintani M."/>
        </authorList>
    </citation>
    <scope>NUCLEOTIDE SEQUENCE [LARGE SCALE GENOMIC DNA]</scope>
    <source>
        <strain evidence="8 9">M8-2</strain>
    </source>
</reference>
<proteinExistence type="predicted"/>
<keyword evidence="9" id="KW-1185">Reference proteome</keyword>
<evidence type="ECO:0000313" key="8">
    <source>
        <dbReference type="EMBL" id="AMQ54956.1"/>
    </source>
</evidence>
<dbReference type="GO" id="GO:0020037">
    <property type="term" value="F:heme binding"/>
    <property type="evidence" value="ECO:0007669"/>
    <property type="project" value="InterPro"/>
</dbReference>
<evidence type="ECO:0000256" key="2">
    <source>
        <dbReference type="ARBA" id="ARBA00022692"/>
    </source>
</evidence>
<dbReference type="PANTHER" id="PTHR30071">
    <property type="entry name" value="HEME EXPORTER PROTEIN C"/>
    <property type="match status" value="1"/>
</dbReference>
<dbReference type="GO" id="GO:0017004">
    <property type="term" value="P:cytochrome complex assembly"/>
    <property type="evidence" value="ECO:0007669"/>
    <property type="project" value="UniProtKB-KW"/>
</dbReference>
<dbReference type="Proteomes" id="UP000073816">
    <property type="component" value="Chromosome"/>
</dbReference>
<gene>
    <name evidence="8" type="ORF">AO498_01040</name>
</gene>
<feature type="transmembrane region" description="Helical" evidence="6">
    <location>
        <begin position="188"/>
        <end position="210"/>
    </location>
</feature>
<dbReference type="PANTHER" id="PTHR30071:SF1">
    <property type="entry name" value="CYTOCHROME B_B6 PROTEIN-RELATED"/>
    <property type="match status" value="1"/>
</dbReference>
<feature type="transmembrane region" description="Helical" evidence="6">
    <location>
        <begin position="143"/>
        <end position="162"/>
    </location>
</feature>
<evidence type="ECO:0000256" key="5">
    <source>
        <dbReference type="ARBA" id="ARBA00023136"/>
    </source>
</evidence>
<sequence>MRQSWWKILAVVLLAYTLFAGLLMDVPRLPILNETIRALYFHVTMWFGMILMLIVSVVYSIKYLRSNNLEHDDMALEFTNAAILFGVLGIATGMLWARFTWGDYWSGDPKQNASAIGLLMYFAYLVLRGSISDPQQRGRIGAVYNIFAFAAFIPLIFVLPRLTDSLHPGNGGNPGFNAYDLDSKLRMVFYPAIIGWTLLGTWIATVRVRIRKVERLLEEKILNSN</sequence>
<dbReference type="PATRIC" id="fig|1727163.4.peg.216"/>
<evidence type="ECO:0000259" key="7">
    <source>
        <dbReference type="Pfam" id="PF01578"/>
    </source>
</evidence>